<sequence>MSRGNRVQLPTLDTGPVPLIALREQARSALIDAIDSRRGGRKALFIDVPVSNCLSCLDTRLTELLTEHGVARQVMAHQATTSETAPIPPPQPSTTQPQPLLLP</sequence>
<evidence type="ECO:0000256" key="1">
    <source>
        <dbReference type="SAM" id="MobiDB-lite"/>
    </source>
</evidence>
<dbReference type="AlphaFoldDB" id="A0A6A0A134"/>
<name>A0A6A0A134_HAELA</name>
<keyword evidence="3" id="KW-1185">Reference proteome</keyword>
<dbReference type="InterPro" id="IPR043154">
    <property type="entry name" value="Sec-1-like_dom1"/>
</dbReference>
<dbReference type="EMBL" id="BLLF01002611">
    <property type="protein sequence ID" value="GFH24708.1"/>
    <property type="molecule type" value="Genomic_DNA"/>
</dbReference>
<evidence type="ECO:0000313" key="3">
    <source>
        <dbReference type="Proteomes" id="UP000485058"/>
    </source>
</evidence>
<protein>
    <submittedName>
        <fullName evidence="2">Vacuolar protein sorting-associated protein 33</fullName>
    </submittedName>
</protein>
<reference evidence="2 3" key="1">
    <citation type="submission" date="2020-02" db="EMBL/GenBank/DDBJ databases">
        <title>Draft genome sequence of Haematococcus lacustris strain NIES-144.</title>
        <authorList>
            <person name="Morimoto D."/>
            <person name="Nakagawa S."/>
            <person name="Yoshida T."/>
            <person name="Sawayama S."/>
        </authorList>
    </citation>
    <scope>NUCLEOTIDE SEQUENCE [LARGE SCALE GENOMIC DNA]</scope>
    <source>
        <strain evidence="2 3">NIES-144</strain>
    </source>
</reference>
<accession>A0A6A0A134</accession>
<feature type="compositionally biased region" description="Low complexity" evidence="1">
    <location>
        <begin position="93"/>
        <end position="103"/>
    </location>
</feature>
<dbReference type="Proteomes" id="UP000485058">
    <property type="component" value="Unassembled WGS sequence"/>
</dbReference>
<gene>
    <name evidence="2" type="ORF">HaLaN_22555</name>
</gene>
<proteinExistence type="predicted"/>
<dbReference type="Gene3D" id="3.40.50.2060">
    <property type="match status" value="1"/>
</dbReference>
<comment type="caution">
    <text evidence="2">The sequence shown here is derived from an EMBL/GenBank/DDBJ whole genome shotgun (WGS) entry which is preliminary data.</text>
</comment>
<evidence type="ECO:0000313" key="2">
    <source>
        <dbReference type="EMBL" id="GFH24708.1"/>
    </source>
</evidence>
<organism evidence="2 3">
    <name type="scientific">Haematococcus lacustris</name>
    <name type="common">Green alga</name>
    <name type="synonym">Haematococcus pluvialis</name>
    <dbReference type="NCBI Taxonomy" id="44745"/>
    <lineage>
        <taxon>Eukaryota</taxon>
        <taxon>Viridiplantae</taxon>
        <taxon>Chlorophyta</taxon>
        <taxon>core chlorophytes</taxon>
        <taxon>Chlorophyceae</taxon>
        <taxon>CS clade</taxon>
        <taxon>Chlamydomonadales</taxon>
        <taxon>Haematococcaceae</taxon>
        <taxon>Haematococcus</taxon>
    </lineage>
</organism>
<feature type="region of interest" description="Disordered" evidence="1">
    <location>
        <begin position="75"/>
        <end position="103"/>
    </location>
</feature>